<dbReference type="AlphaFoldDB" id="A0A0K9FI51"/>
<dbReference type="Pfam" id="PF04402">
    <property type="entry name" value="SIMPL"/>
    <property type="match status" value="1"/>
</dbReference>
<dbReference type="Gene3D" id="3.30.110.170">
    <property type="entry name" value="Protein of unknown function (DUF541), domain 1"/>
    <property type="match status" value="1"/>
</dbReference>
<dbReference type="EMBL" id="LFXJ01000002">
    <property type="protein sequence ID" value="KMY33826.1"/>
    <property type="molecule type" value="Genomic_DNA"/>
</dbReference>
<gene>
    <name evidence="1" type="ORF">ACZ11_01755</name>
</gene>
<reference evidence="2" key="1">
    <citation type="submission" date="2015-07" db="EMBL/GenBank/DDBJ databases">
        <authorList>
            <consortium name="Consortium for Microbial Forensics and Genomics (microFORGE)"/>
            <person name="Knight B.M."/>
            <person name="Roberts D.P."/>
            <person name="Lin D."/>
            <person name="Hari K."/>
            <person name="Fletcher J."/>
            <person name="Melcher U."/>
            <person name="Blagden T."/>
            <person name="Winegar R.A."/>
        </authorList>
    </citation>
    <scope>NUCLEOTIDE SEQUENCE [LARGE SCALE GENOMIC DNA]</scope>
    <source>
        <strain evidence="2">DSM 23493</strain>
    </source>
</reference>
<dbReference type="Proteomes" id="UP000037326">
    <property type="component" value="Unassembled WGS sequence"/>
</dbReference>
<evidence type="ECO:0000313" key="2">
    <source>
        <dbReference type="Proteomes" id="UP000037326"/>
    </source>
</evidence>
<protein>
    <submittedName>
        <fullName evidence="1">Periplasmic immunogenic protein</fullName>
    </submittedName>
</protein>
<organism evidence="1 2">
    <name type="scientific">Lysinibacillus xylanilyticus</name>
    <dbReference type="NCBI Taxonomy" id="582475"/>
    <lineage>
        <taxon>Bacteria</taxon>
        <taxon>Bacillati</taxon>
        <taxon>Bacillota</taxon>
        <taxon>Bacilli</taxon>
        <taxon>Bacillales</taxon>
        <taxon>Bacillaceae</taxon>
        <taxon>Lysinibacillus</taxon>
    </lineage>
</organism>
<sequence length="216" mass="24177">MYYANVSQQLPHASRVIEVTGNGKVMATPNYVQIQIEVQTRGKNVQEAQQENAIIMNRVIQSLLALHIPRENIQTAFYTISPVYDYEDGKQIFKGYEVTNAITVKVTDTSQIGEIIDTAVENGANRISSIQFNIGNVDAYYQQALSLALQNAQMKAKTIAETMHLPLQPQPIEIVEELEKAPVLYRSMAMVDSKISTPIEQGQIAINATVRVKFQY</sequence>
<proteinExistence type="predicted"/>
<dbReference type="InterPro" id="IPR007497">
    <property type="entry name" value="SIMPL/DUF541"/>
</dbReference>
<dbReference type="OrthoDB" id="9785192at2"/>
<dbReference type="GeneID" id="96597042"/>
<dbReference type="Gene3D" id="3.30.70.2970">
    <property type="entry name" value="Protein of unknown function (DUF541), domain 2"/>
    <property type="match status" value="1"/>
</dbReference>
<dbReference type="PATRIC" id="fig|582475.4.peg.3905"/>
<dbReference type="RefSeq" id="WP_049663110.1">
    <property type="nucleotide sequence ID" value="NZ_LFXJ01000002.1"/>
</dbReference>
<dbReference type="InterPro" id="IPR052022">
    <property type="entry name" value="26kDa_periplasmic_antigen"/>
</dbReference>
<accession>A0A0K9FI51</accession>
<dbReference type="PANTHER" id="PTHR34387:SF1">
    <property type="entry name" value="PERIPLASMIC IMMUNOGENIC PROTEIN"/>
    <property type="match status" value="1"/>
</dbReference>
<dbReference type="GO" id="GO:0006974">
    <property type="term" value="P:DNA damage response"/>
    <property type="evidence" value="ECO:0007669"/>
    <property type="project" value="TreeGrafter"/>
</dbReference>
<comment type="caution">
    <text evidence="1">The sequence shown here is derived from an EMBL/GenBank/DDBJ whole genome shotgun (WGS) entry which is preliminary data.</text>
</comment>
<name>A0A0K9FI51_9BACI</name>
<evidence type="ECO:0000313" key="1">
    <source>
        <dbReference type="EMBL" id="KMY33826.1"/>
    </source>
</evidence>
<dbReference type="PANTHER" id="PTHR34387">
    <property type="entry name" value="SLR1258 PROTEIN"/>
    <property type="match status" value="1"/>
</dbReference>